<protein>
    <recommendedName>
        <fullName evidence="4">DUF2953 domain-containing protein</fullName>
    </recommendedName>
</protein>
<keyword evidence="1" id="KW-0472">Membrane</keyword>
<dbReference type="EMBL" id="JAUSUC010000013">
    <property type="protein sequence ID" value="MDQ0215009.1"/>
    <property type="molecule type" value="Genomic_DNA"/>
</dbReference>
<dbReference type="AlphaFoldDB" id="A0AAJ1SYR4"/>
<proteinExistence type="predicted"/>
<evidence type="ECO:0000256" key="1">
    <source>
        <dbReference type="SAM" id="Phobius"/>
    </source>
</evidence>
<dbReference type="RefSeq" id="WP_307257009.1">
    <property type="nucleotide sequence ID" value="NZ_JAUSUC010000013.1"/>
</dbReference>
<accession>A0AAJ1SYR4</accession>
<reference evidence="2" key="1">
    <citation type="submission" date="2023-07" db="EMBL/GenBank/DDBJ databases">
        <title>Genomic Encyclopedia of Type Strains, Phase IV (KMG-IV): sequencing the most valuable type-strain genomes for metagenomic binning, comparative biology and taxonomic classification.</title>
        <authorList>
            <person name="Goeker M."/>
        </authorList>
    </citation>
    <scope>NUCLEOTIDE SEQUENCE</scope>
    <source>
        <strain evidence="2">DSM 23947</strain>
    </source>
</reference>
<sequence length="234" mass="26932">MTVVYMIIFILVALFFIFLFSKLMVLLSIYHGQDNDHITIEFMLWFGLIRYKIDIPFVKIINHDENIVPTIAFRKEEKNQGKTSNEKQEKLTPQEMVRRISNIKEIVQHVFGMNIIIKKFLKKISIEKIEWHSSIGVRDAALTGILVGSLWAAKGGLIGIISNYMTLKQMPKISITPSFQIPLSQTELTCMVHFRIGNAIAVGLKIFKYWRGSKKSLKFMLPKQGSREKVNKAT</sequence>
<dbReference type="Pfam" id="PF11167">
    <property type="entry name" value="DUF2953"/>
    <property type="match status" value="1"/>
</dbReference>
<dbReference type="Proteomes" id="UP001237207">
    <property type="component" value="Unassembled WGS sequence"/>
</dbReference>
<keyword evidence="3" id="KW-1185">Reference proteome</keyword>
<evidence type="ECO:0008006" key="4">
    <source>
        <dbReference type="Google" id="ProtNLM"/>
    </source>
</evidence>
<keyword evidence="1" id="KW-0812">Transmembrane</keyword>
<name>A0AAJ1SYR4_9BACI</name>
<keyword evidence="1" id="KW-1133">Transmembrane helix</keyword>
<gene>
    <name evidence="2" type="ORF">J2S13_001408</name>
</gene>
<feature type="transmembrane region" description="Helical" evidence="1">
    <location>
        <begin position="6"/>
        <end position="30"/>
    </location>
</feature>
<evidence type="ECO:0000313" key="3">
    <source>
        <dbReference type="Proteomes" id="UP001237207"/>
    </source>
</evidence>
<comment type="caution">
    <text evidence="2">The sequence shown here is derived from an EMBL/GenBank/DDBJ whole genome shotgun (WGS) entry which is preliminary data.</text>
</comment>
<organism evidence="2 3">
    <name type="scientific">Oikeobacillus pervagus</name>
    <dbReference type="NCBI Taxonomy" id="1325931"/>
    <lineage>
        <taxon>Bacteria</taxon>
        <taxon>Bacillati</taxon>
        <taxon>Bacillota</taxon>
        <taxon>Bacilli</taxon>
        <taxon>Bacillales</taxon>
        <taxon>Bacillaceae</taxon>
        <taxon>Oikeobacillus</taxon>
    </lineage>
</organism>
<evidence type="ECO:0000313" key="2">
    <source>
        <dbReference type="EMBL" id="MDQ0215009.1"/>
    </source>
</evidence>
<dbReference type="InterPro" id="IPR021338">
    <property type="entry name" value="DUF2953"/>
</dbReference>